<dbReference type="Gene3D" id="3.10.620.30">
    <property type="match status" value="1"/>
</dbReference>
<dbReference type="EMBL" id="BMJJ01000013">
    <property type="protein sequence ID" value="GGD36869.1"/>
    <property type="molecule type" value="Genomic_DNA"/>
</dbReference>
<comment type="caution">
    <text evidence="2">The sequence shown here is derived from an EMBL/GenBank/DDBJ whole genome shotgun (WGS) entry which is preliminary data.</text>
</comment>
<evidence type="ECO:0000313" key="3">
    <source>
        <dbReference type="Proteomes" id="UP000613160"/>
    </source>
</evidence>
<dbReference type="SMART" id="SM00460">
    <property type="entry name" value="TGc"/>
    <property type="match status" value="1"/>
</dbReference>
<evidence type="ECO:0000313" key="2">
    <source>
        <dbReference type="EMBL" id="GGD36869.1"/>
    </source>
</evidence>
<dbReference type="Pfam" id="PF01841">
    <property type="entry name" value="Transglut_core"/>
    <property type="match status" value="1"/>
</dbReference>
<gene>
    <name evidence="2" type="ORF">GCM10011335_44730</name>
</gene>
<proteinExistence type="predicted"/>
<reference evidence="2" key="1">
    <citation type="journal article" date="2014" name="Int. J. Syst. Evol. Microbiol.">
        <title>Complete genome sequence of Corynebacterium casei LMG S-19264T (=DSM 44701T), isolated from a smear-ripened cheese.</title>
        <authorList>
            <consortium name="US DOE Joint Genome Institute (JGI-PGF)"/>
            <person name="Walter F."/>
            <person name="Albersmeier A."/>
            <person name="Kalinowski J."/>
            <person name="Ruckert C."/>
        </authorList>
    </citation>
    <scope>NUCLEOTIDE SEQUENCE</scope>
    <source>
        <strain evidence="2">CGMCC 1.15493</strain>
    </source>
</reference>
<evidence type="ECO:0000259" key="1">
    <source>
        <dbReference type="SMART" id="SM00460"/>
    </source>
</evidence>
<reference evidence="2" key="2">
    <citation type="submission" date="2020-09" db="EMBL/GenBank/DDBJ databases">
        <authorList>
            <person name="Sun Q."/>
            <person name="Zhou Y."/>
        </authorList>
    </citation>
    <scope>NUCLEOTIDE SEQUENCE</scope>
    <source>
        <strain evidence="2">CGMCC 1.15493</strain>
    </source>
</reference>
<dbReference type="SUPFAM" id="SSF54001">
    <property type="entry name" value="Cysteine proteinases"/>
    <property type="match status" value="1"/>
</dbReference>
<dbReference type="PANTHER" id="PTHR33490">
    <property type="entry name" value="BLR5614 PROTEIN-RELATED"/>
    <property type="match status" value="1"/>
</dbReference>
<dbReference type="Proteomes" id="UP000613160">
    <property type="component" value="Unassembled WGS sequence"/>
</dbReference>
<dbReference type="InterPro" id="IPR013589">
    <property type="entry name" value="Bac_transglu_N"/>
</dbReference>
<dbReference type="InterPro" id="IPR038765">
    <property type="entry name" value="Papain-like_cys_pep_sf"/>
</dbReference>
<protein>
    <submittedName>
        <fullName evidence="2">Transglutaminase</fullName>
    </submittedName>
</protein>
<dbReference type="InterPro" id="IPR002931">
    <property type="entry name" value="Transglutaminase-like"/>
</dbReference>
<sequence>MIYDITLKISYHYPQAVKDARHILRIRPREDAEQKVTAQSVKVLPTPDEAAVDRDFFGNGIDHIRLHRPHEQLMVEMRARVAVASRRTEGTDGRTLADIRVAALNSRAADAEAPAHFLGASRLVPPLLPASDYLKCHARSASTGGEAVLAMTQQIHADFAYTPGATRIDTPVEEVFGSRKGVCQDFAHLMIAGLRAGGIPAAYVSGFLRTDPPPGRPRLEGRDAMHAWVKVWLGPVTGWVGFDPTNGIVASADHIEVAIGRDYADVAPVSGVLVTSGSQRMRHAVDVIPLDEREAGE</sequence>
<dbReference type="AlphaFoldDB" id="A0A916YB87"/>
<name>A0A916YB87_9HYPH</name>
<keyword evidence="3" id="KW-1185">Reference proteome</keyword>
<accession>A0A916YB87</accession>
<organism evidence="2 3">
    <name type="scientific">Aureimonas glaciei</name>
    <dbReference type="NCBI Taxonomy" id="1776957"/>
    <lineage>
        <taxon>Bacteria</taxon>
        <taxon>Pseudomonadati</taxon>
        <taxon>Pseudomonadota</taxon>
        <taxon>Alphaproteobacteria</taxon>
        <taxon>Hyphomicrobiales</taxon>
        <taxon>Aurantimonadaceae</taxon>
        <taxon>Aureimonas</taxon>
    </lineage>
</organism>
<feature type="domain" description="Transglutaminase-like" evidence="1">
    <location>
        <begin position="175"/>
        <end position="246"/>
    </location>
</feature>
<dbReference type="Pfam" id="PF08379">
    <property type="entry name" value="Bact_transglu_N"/>
    <property type="match status" value="1"/>
</dbReference>
<dbReference type="PANTHER" id="PTHR33490:SF7">
    <property type="entry name" value="BLR2979 PROTEIN"/>
    <property type="match status" value="1"/>
</dbReference>